<dbReference type="InParanoid" id="A0A6J2WD03"/>
<dbReference type="CDD" id="cd12893">
    <property type="entry name" value="SPRY_PRY_TRIM35"/>
    <property type="match status" value="2"/>
</dbReference>
<feature type="coiled-coil region" evidence="5">
    <location>
        <begin position="783"/>
        <end position="821"/>
    </location>
</feature>
<dbReference type="SMART" id="SM00589">
    <property type="entry name" value="PRY"/>
    <property type="match status" value="2"/>
</dbReference>
<dbReference type="SUPFAM" id="SSF57850">
    <property type="entry name" value="RING/U-box"/>
    <property type="match status" value="2"/>
</dbReference>
<dbReference type="InterPro" id="IPR003877">
    <property type="entry name" value="SPRY_dom"/>
</dbReference>
<dbReference type="SMART" id="SM00184">
    <property type="entry name" value="RING"/>
    <property type="match status" value="2"/>
</dbReference>
<name>A0A6J2WD03_CHACN</name>
<dbReference type="InterPro" id="IPR013083">
    <property type="entry name" value="Znf_RING/FYVE/PHD"/>
</dbReference>
<feature type="domain" description="B30.2/SPRY" evidence="8">
    <location>
        <begin position="274"/>
        <end position="467"/>
    </location>
</feature>
<gene>
    <name evidence="10" type="primary">LOC115821580</name>
</gene>
<dbReference type="PANTHER" id="PTHR24103">
    <property type="entry name" value="E3 UBIQUITIN-PROTEIN LIGASE TRIM"/>
    <property type="match status" value="1"/>
</dbReference>
<dbReference type="InterPro" id="IPR050143">
    <property type="entry name" value="TRIM/RBCC"/>
</dbReference>
<dbReference type="GeneID" id="115821580"/>
<dbReference type="InterPro" id="IPR006574">
    <property type="entry name" value="PRY"/>
</dbReference>
<dbReference type="Pfam" id="PF00622">
    <property type="entry name" value="SPRY"/>
    <property type="match status" value="2"/>
</dbReference>
<feature type="domain" description="B box-type" evidence="7">
    <location>
        <begin position="86"/>
        <end position="127"/>
    </location>
</feature>
<dbReference type="SMART" id="SM00336">
    <property type="entry name" value="BBOX"/>
    <property type="match status" value="2"/>
</dbReference>
<dbReference type="Proteomes" id="UP000504632">
    <property type="component" value="Chromosome 9"/>
</dbReference>
<dbReference type="Gene3D" id="3.30.160.60">
    <property type="entry name" value="Classic Zinc Finger"/>
    <property type="match status" value="2"/>
</dbReference>
<dbReference type="Pfam" id="PF00643">
    <property type="entry name" value="zf-B_box"/>
    <property type="match status" value="2"/>
</dbReference>
<dbReference type="InterPro" id="IPR003879">
    <property type="entry name" value="Butyrophylin_SPRY"/>
</dbReference>
<keyword evidence="1" id="KW-0479">Metal-binding</keyword>
<dbReference type="InterPro" id="IPR027370">
    <property type="entry name" value="Znf-RING_euk"/>
</dbReference>
<evidence type="ECO:0000259" key="7">
    <source>
        <dbReference type="PROSITE" id="PS50119"/>
    </source>
</evidence>
<keyword evidence="9" id="KW-1185">Reference proteome</keyword>
<dbReference type="AlphaFoldDB" id="A0A6J2WD03"/>
<evidence type="ECO:0000256" key="2">
    <source>
        <dbReference type="ARBA" id="ARBA00022771"/>
    </source>
</evidence>
<evidence type="ECO:0000256" key="5">
    <source>
        <dbReference type="SAM" id="Coils"/>
    </source>
</evidence>
<evidence type="ECO:0000256" key="3">
    <source>
        <dbReference type="ARBA" id="ARBA00022833"/>
    </source>
</evidence>
<protein>
    <submittedName>
        <fullName evidence="10">Uncharacterized protein LOC115821580</fullName>
    </submittedName>
</protein>
<dbReference type="PROSITE" id="PS00518">
    <property type="entry name" value="ZF_RING_1"/>
    <property type="match status" value="2"/>
</dbReference>
<keyword evidence="5" id="KW-0175">Coiled coil</keyword>
<evidence type="ECO:0000256" key="4">
    <source>
        <dbReference type="PROSITE-ProRule" id="PRU00024"/>
    </source>
</evidence>
<feature type="domain" description="RING-type" evidence="6">
    <location>
        <begin position="601"/>
        <end position="641"/>
    </location>
</feature>
<dbReference type="RefSeq" id="XP_030641251.1">
    <property type="nucleotide sequence ID" value="XM_030785391.1"/>
</dbReference>
<dbReference type="InterPro" id="IPR043136">
    <property type="entry name" value="B30.2/SPRY_sf"/>
</dbReference>
<dbReference type="PROSITE" id="PS50089">
    <property type="entry name" value="ZF_RING_2"/>
    <property type="match status" value="2"/>
</dbReference>
<dbReference type="PROSITE" id="PS50119">
    <property type="entry name" value="ZF_BBOX"/>
    <property type="match status" value="2"/>
</dbReference>
<evidence type="ECO:0000313" key="9">
    <source>
        <dbReference type="Proteomes" id="UP000504632"/>
    </source>
</evidence>
<dbReference type="FunFam" id="2.60.120.920:FF:000004">
    <property type="entry name" value="Butyrophilin subfamily 1 member A1"/>
    <property type="match status" value="1"/>
</dbReference>
<keyword evidence="3" id="KW-0862">Zinc</keyword>
<sequence length="1058" mass="121154">MASKAFISEEDLTCPVCCDIFTDPVVLSCSHSLCKDCLQKFWRTKGSQECPVCRRRSSRGQPPNNLALKNLCETFLQERSQRSSSGSEDFCSLHNEKFKLFCLKDKQPVCVVCQASEKHTNHRFCPVDEAAPRYRDELKTALKPLQEKLEIFKQVKLTCDKTAKHIKTQAQSTERQIKEEFEKLHQFLRDEETVRIAALREEEEQKSQMIKEKIEEMSREISSLSDTIRSVEEELGTEDVSFLMNLRSTTRRAQCTLQDPQMLSGALINVAKHLGNLKFRVWEKMQEIVQYTPVILDPNTASPCLILSKDLTSVRYSDVKQQIPDNPERFDEYTCALGSEGFNSGTHCWDVDVGDNSDWDLGVTTESNQRKGNSFFNAGVWRVMLDDAGKYWSEASGESSTPLRVNNKLRRIRVKLDWDRGKVSFSDPLNNTQLCTFTHIFTERMFPYFYSRCKLSPLRILPLKHCCAEGVAMVITHESYNLTLCDLFSGCDIRTVVNWFISLTGFNSATHCWDVDVGDNRDWDLGVTTESNQRKGNSFFNTGVWRVMLDDAGEYWSEASGESSTPLRKVKVNLILQESLQGKSCQKMASKAVVSVEDLTCPVCFDIFTDPVVLSCSHSLCKDCLQQFWNKKGSQECPVCRRRSSKGQPPRNLALKNLCETFLQERSQRSSSGSEEFCGLHSEKLKLFCLEDKQPVCLVCQTSEKHTNHKFRPVDEAAQGYRDELKIGLKSLQEKLEIFKKVKLTCDETAKHTQIQARNTESQIKEVFEKLHQFLRYEEKVRITALREEEEQKSQMMKEKIEEMSREISSLSDTIRAIEEELDSEPKPTAALIPECYSRAQCTLQDPEVISGALINVAKHLGNLKFRVWEKMKDIVQYTPVILDPNTAAPDVIPDLTSVTYNDEEQQIPDNPERFDTYACVLGSEGFNSETHCWDVDVGDSTCWELGVTTESNQRKGDMFFDTGVWCVGLDEDGKYRSQASGESDFSLTVNNKLQRIRVELDWDRGKLSFSDPLNNTHIRTFTHIFTETVFPFFYNYCKLSPLRILPVKHCVTVKQYN</sequence>
<organism evidence="9 10">
    <name type="scientific">Chanos chanos</name>
    <name type="common">Milkfish</name>
    <name type="synonym">Mugil chanos</name>
    <dbReference type="NCBI Taxonomy" id="29144"/>
    <lineage>
        <taxon>Eukaryota</taxon>
        <taxon>Metazoa</taxon>
        <taxon>Chordata</taxon>
        <taxon>Craniata</taxon>
        <taxon>Vertebrata</taxon>
        <taxon>Euteleostomi</taxon>
        <taxon>Actinopterygii</taxon>
        <taxon>Neopterygii</taxon>
        <taxon>Teleostei</taxon>
        <taxon>Ostariophysi</taxon>
        <taxon>Gonorynchiformes</taxon>
        <taxon>Chanidae</taxon>
        <taxon>Chanos</taxon>
    </lineage>
</organism>
<dbReference type="Gene3D" id="2.60.120.920">
    <property type="match status" value="3"/>
</dbReference>
<dbReference type="Pfam" id="PF13445">
    <property type="entry name" value="zf-RING_UBOX"/>
    <property type="match status" value="2"/>
</dbReference>
<dbReference type="InterPro" id="IPR001870">
    <property type="entry name" value="B30.2/SPRY"/>
</dbReference>
<dbReference type="InterPro" id="IPR001841">
    <property type="entry name" value="Znf_RING"/>
</dbReference>
<dbReference type="PROSITE" id="PS50188">
    <property type="entry name" value="B302_SPRY"/>
    <property type="match status" value="2"/>
</dbReference>
<feature type="coiled-coil region" evidence="5">
    <location>
        <begin position="196"/>
        <end position="234"/>
    </location>
</feature>
<keyword evidence="2 4" id="KW-0863">Zinc-finger</keyword>
<dbReference type="Gene3D" id="3.30.40.10">
    <property type="entry name" value="Zinc/RING finger domain, C3HC4 (zinc finger)"/>
    <property type="match status" value="2"/>
</dbReference>
<evidence type="ECO:0000259" key="8">
    <source>
        <dbReference type="PROSITE" id="PS50188"/>
    </source>
</evidence>
<dbReference type="SMART" id="SM00449">
    <property type="entry name" value="SPRY"/>
    <property type="match status" value="2"/>
</dbReference>
<evidence type="ECO:0000259" key="6">
    <source>
        <dbReference type="PROSITE" id="PS50089"/>
    </source>
</evidence>
<dbReference type="InterPro" id="IPR017907">
    <property type="entry name" value="Znf_RING_CS"/>
</dbReference>
<dbReference type="Pfam" id="PF13765">
    <property type="entry name" value="PRY"/>
    <property type="match status" value="2"/>
</dbReference>
<dbReference type="SUPFAM" id="SSF57845">
    <property type="entry name" value="B-box zinc-binding domain"/>
    <property type="match status" value="2"/>
</dbReference>
<dbReference type="InterPro" id="IPR000315">
    <property type="entry name" value="Znf_B-box"/>
</dbReference>
<dbReference type="SUPFAM" id="SSF49899">
    <property type="entry name" value="Concanavalin A-like lectins/glucanases"/>
    <property type="match status" value="3"/>
</dbReference>
<dbReference type="InterPro" id="IPR013320">
    <property type="entry name" value="ConA-like_dom_sf"/>
</dbReference>
<reference evidence="10" key="1">
    <citation type="submission" date="2025-08" db="UniProtKB">
        <authorList>
            <consortium name="RefSeq"/>
        </authorList>
    </citation>
    <scope>IDENTIFICATION</scope>
</reference>
<proteinExistence type="predicted"/>
<evidence type="ECO:0000313" key="10">
    <source>
        <dbReference type="RefSeq" id="XP_030641251.1"/>
    </source>
</evidence>
<dbReference type="GO" id="GO:0008270">
    <property type="term" value="F:zinc ion binding"/>
    <property type="evidence" value="ECO:0007669"/>
    <property type="project" value="UniProtKB-KW"/>
</dbReference>
<evidence type="ECO:0000256" key="1">
    <source>
        <dbReference type="ARBA" id="ARBA00022723"/>
    </source>
</evidence>
<feature type="domain" description="RING-type" evidence="6">
    <location>
        <begin position="14"/>
        <end position="54"/>
    </location>
</feature>
<feature type="domain" description="B30.2/SPRY" evidence="8">
    <location>
        <begin position="861"/>
        <end position="1052"/>
    </location>
</feature>
<dbReference type="OrthoDB" id="6105938at2759"/>
<feature type="domain" description="B box-type" evidence="7">
    <location>
        <begin position="673"/>
        <end position="714"/>
    </location>
</feature>
<accession>A0A6J2WD03</accession>
<dbReference type="PRINTS" id="PR01407">
    <property type="entry name" value="BUTYPHLNCDUF"/>
</dbReference>